<protein>
    <submittedName>
        <fullName evidence="2">Putative membrane protein</fullName>
    </submittedName>
</protein>
<evidence type="ECO:0000313" key="3">
    <source>
        <dbReference type="Proteomes" id="UP000593603"/>
    </source>
</evidence>
<keyword evidence="1" id="KW-0812">Transmembrane</keyword>
<dbReference type="EMBL" id="MT708545">
    <property type="protein sequence ID" value="QOV06085.1"/>
    <property type="molecule type" value="Genomic_DNA"/>
</dbReference>
<dbReference type="Proteomes" id="UP000593603">
    <property type="component" value="Segment"/>
</dbReference>
<feature type="transmembrane region" description="Helical" evidence="1">
    <location>
        <begin position="26"/>
        <end position="50"/>
    </location>
</feature>
<keyword evidence="1" id="KW-1133">Transmembrane helix</keyword>
<sequence length="67" mass="7271">MVAEDRASLDQRHSSRHSIRSPLTRIITMTLFLGRVVIAALIIAGIFAFAKFFNDAAAAKKGNINVG</sequence>
<reference evidence="2 3" key="1">
    <citation type="submission" date="2020-07" db="EMBL/GenBank/DDBJ databases">
        <title>Complete genome sequence of Rhizobium japonicum phage Pasto.</title>
        <authorList>
            <person name="Manuel N.S."/>
            <person name="Ravindran A."/>
            <person name="Newkirk H."/>
            <person name="Gonzalez C."/>
            <person name="Young R."/>
            <person name="Liu M."/>
        </authorList>
    </citation>
    <scope>NUCLEOTIDE SEQUENCE [LARGE SCALE GENOMIC DNA]</scope>
</reference>
<accession>A0A7S6R6W6</accession>
<evidence type="ECO:0000256" key="1">
    <source>
        <dbReference type="SAM" id="Phobius"/>
    </source>
</evidence>
<organism evidence="2 3">
    <name type="scientific">Rhizobium phage Pasto</name>
    <dbReference type="NCBI Taxonomy" id="2767575"/>
    <lineage>
        <taxon>Viruses</taxon>
        <taxon>Duplodnaviria</taxon>
        <taxon>Heunggongvirae</taxon>
        <taxon>Uroviricota</taxon>
        <taxon>Caudoviricetes</taxon>
        <taxon>Autographivirales</taxon>
        <taxon>Autographivirales incertae sedis</taxon>
        <taxon>Pastovirus</taxon>
        <taxon>Pastovirus pasto</taxon>
    </lineage>
</organism>
<keyword evidence="3" id="KW-1185">Reference proteome</keyword>
<gene>
    <name evidence="2" type="ORF">CPT_Pasto_010</name>
</gene>
<name>A0A7S6R6W6_9CAUD</name>
<proteinExistence type="predicted"/>
<evidence type="ECO:0000313" key="2">
    <source>
        <dbReference type="EMBL" id="QOV06085.1"/>
    </source>
</evidence>
<keyword evidence="1" id="KW-0472">Membrane</keyword>